<sequence>MTTDFVVIATDTDAGKTTFSLLWLAAFLDRYEYWKPVETGQSDTETISRMVPAAEVLPPLARFTDPVSPPLAAAREGRRCPTVAEVMAAKPSPIHDGRRLLIETFGSPFSPLNDKELQIELVRKLRLPTVLVVSSTVGAVGRALQALESLGKHAVLPVAVVLVGKSDIYAATEIKKHRDDVEVFSLVPPASWSEEAVRDSAADQRETLTAIESRLGKLVAELVAEDRQVVWHPYGSLRPAIDPLPVVGASGEFIHLADGRRVIDAVSSWWTTLHGHRHPPLMAALREAASRIDHVLFADVTHVEAVKLARRLLRTAPWEGGRVFFSDNGSTAVEVALKMAYQFWCHAHAPHRKLFVGFDGAYHGDTFGAMAVGRDRLFTGTFEPLLFEAARVPLDPNQLDDFLERRGSEVAAVILEPLVQGAGGMLMHSPDTLRAIYEVAKRRGVLFIADEVMTGNRTGRRWAYQHAGIAPDLICAGKTLTGGVLPLAATIAGPGVVAAFDTDDRTKTLFHGHSFTAHPIACAVAAVNEKLVSDQTVHDRATAIGRFLVDRLALLKKRFGVVNIRVQGSIVAVELDAAGGYLASTGDAIKKHAIGRGVLLRPLGNVVYAMPPLCTSDDSLTRIANTIASAIGATAQ</sequence>
<dbReference type="Gene3D" id="3.40.640.10">
    <property type="entry name" value="Type I PLP-dependent aspartate aminotransferase-like (Major domain)"/>
    <property type="match status" value="1"/>
</dbReference>
<comment type="similarity">
    <text evidence="9">Belongs to the class-III pyridoxal-phosphate-dependent aminotransferase family. BioA subfamily.</text>
</comment>
<keyword evidence="3 9" id="KW-0032">Aminotransferase</keyword>
<dbReference type="EC" id="2.6.1.62" evidence="9"/>
<evidence type="ECO:0000256" key="5">
    <source>
        <dbReference type="ARBA" id="ARBA00022691"/>
    </source>
</evidence>
<comment type="catalytic activity">
    <reaction evidence="8 9">
        <text>(8S)-8-amino-7-oxononanoate + S-adenosyl-L-methionine = S-adenosyl-4-methylsulfanyl-2-oxobutanoate + (7R,8S)-7,8-diammoniononanoate</text>
        <dbReference type="Rhea" id="RHEA:16861"/>
        <dbReference type="ChEBI" id="CHEBI:16490"/>
        <dbReference type="ChEBI" id="CHEBI:59789"/>
        <dbReference type="ChEBI" id="CHEBI:149468"/>
        <dbReference type="ChEBI" id="CHEBI:149469"/>
        <dbReference type="EC" id="2.6.1.62"/>
    </reaction>
</comment>
<name>A0A225D4L1_9BACT</name>
<feature type="binding site" evidence="9">
    <location>
        <position position="362"/>
    </location>
    <ligand>
        <name>substrate</name>
    </ligand>
</feature>
<feature type="binding site" evidence="9">
    <location>
        <position position="478"/>
    </location>
    <ligand>
        <name>substrate</name>
    </ligand>
</feature>
<evidence type="ECO:0000256" key="7">
    <source>
        <dbReference type="ARBA" id="ARBA00022898"/>
    </source>
</evidence>
<feature type="binding site" evidence="9">
    <location>
        <begin position="513"/>
        <end position="514"/>
    </location>
    <ligand>
        <name>pyridoxal 5'-phosphate</name>
        <dbReference type="ChEBI" id="CHEBI:597326"/>
    </ligand>
</feature>
<dbReference type="Gene3D" id="3.40.50.300">
    <property type="entry name" value="P-loop containing nucleotide triphosphate hydrolases"/>
    <property type="match status" value="1"/>
</dbReference>
<evidence type="ECO:0000256" key="4">
    <source>
        <dbReference type="ARBA" id="ARBA00022679"/>
    </source>
</evidence>
<evidence type="ECO:0000256" key="6">
    <source>
        <dbReference type="ARBA" id="ARBA00022756"/>
    </source>
</evidence>
<comment type="cofactor">
    <cofactor evidence="1 9">
        <name>pyridoxal 5'-phosphate</name>
        <dbReference type="ChEBI" id="CHEBI:597326"/>
    </cofactor>
</comment>
<dbReference type="EMBL" id="NIDE01000020">
    <property type="protein sequence ID" value="OWK34584.1"/>
    <property type="molecule type" value="Genomic_DNA"/>
</dbReference>
<organism evidence="10 11">
    <name type="scientific">Fimbriiglobus ruber</name>
    <dbReference type="NCBI Taxonomy" id="1908690"/>
    <lineage>
        <taxon>Bacteria</taxon>
        <taxon>Pseudomonadati</taxon>
        <taxon>Planctomycetota</taxon>
        <taxon>Planctomycetia</taxon>
        <taxon>Gemmatales</taxon>
        <taxon>Gemmataceae</taxon>
        <taxon>Fimbriiglobus</taxon>
    </lineage>
</organism>
<dbReference type="OrthoDB" id="9816013at2"/>
<dbReference type="RefSeq" id="WP_088260841.1">
    <property type="nucleotide sequence ID" value="NZ_NIDE01000020.1"/>
</dbReference>
<dbReference type="SUPFAM" id="SSF53383">
    <property type="entry name" value="PLP-dependent transferases"/>
    <property type="match status" value="1"/>
</dbReference>
<evidence type="ECO:0000256" key="9">
    <source>
        <dbReference type="HAMAP-Rule" id="MF_00834"/>
    </source>
</evidence>
<dbReference type="Proteomes" id="UP000214646">
    <property type="component" value="Unassembled WGS sequence"/>
</dbReference>
<dbReference type="Pfam" id="PF13500">
    <property type="entry name" value="AAA_26"/>
    <property type="match status" value="1"/>
</dbReference>
<dbReference type="CDD" id="cd00610">
    <property type="entry name" value="OAT_like"/>
    <property type="match status" value="1"/>
</dbReference>
<comment type="subcellular location">
    <subcellularLocation>
        <location evidence="9">Cytoplasm</location>
    </subcellularLocation>
</comment>
<dbReference type="Pfam" id="PF00202">
    <property type="entry name" value="Aminotran_3"/>
    <property type="match status" value="1"/>
</dbReference>
<dbReference type="GO" id="GO:0004015">
    <property type="term" value="F:adenosylmethionine-8-amino-7-oxononanoate transaminase activity"/>
    <property type="evidence" value="ECO:0007669"/>
    <property type="project" value="UniProtKB-UniRule"/>
</dbReference>
<keyword evidence="11" id="KW-1185">Reference proteome</keyword>
<dbReference type="InterPro" id="IPR015424">
    <property type="entry name" value="PyrdxlP-dep_Trfase"/>
</dbReference>
<feature type="binding site" evidence="9">
    <location>
        <position position="269"/>
    </location>
    <ligand>
        <name>substrate</name>
    </ligand>
</feature>
<evidence type="ECO:0000256" key="2">
    <source>
        <dbReference type="ARBA" id="ARBA00005063"/>
    </source>
</evidence>
<dbReference type="UniPathway" id="UPA00078">
    <property type="reaction ID" value="UER00160"/>
</dbReference>
<dbReference type="InterPro" id="IPR015421">
    <property type="entry name" value="PyrdxlP-dep_Trfase_major"/>
</dbReference>
<keyword evidence="9" id="KW-0963">Cytoplasm</keyword>
<dbReference type="PANTHER" id="PTHR42684">
    <property type="entry name" value="ADENOSYLMETHIONINE-8-AMINO-7-OXONONANOATE AMINOTRANSFERASE"/>
    <property type="match status" value="1"/>
</dbReference>
<reference evidence="11" key="1">
    <citation type="submission" date="2017-06" db="EMBL/GenBank/DDBJ databases">
        <title>Genome analysis of Fimbriiglobus ruber SP5, the first member of the order Planctomycetales with confirmed chitinolytic capability.</title>
        <authorList>
            <person name="Ravin N.V."/>
            <person name="Rakitin A.L."/>
            <person name="Ivanova A.A."/>
            <person name="Beletsky A.V."/>
            <person name="Kulichevskaya I.S."/>
            <person name="Mardanov A.V."/>
            <person name="Dedysh S.N."/>
        </authorList>
    </citation>
    <scope>NUCLEOTIDE SEQUENCE [LARGE SCALE GENOMIC DNA]</scope>
    <source>
        <strain evidence="11">SP5</strain>
    </source>
</reference>
<dbReference type="Gene3D" id="3.90.1150.10">
    <property type="entry name" value="Aspartate Aminotransferase, domain 1"/>
    <property type="match status" value="1"/>
</dbReference>
<comment type="caution">
    <text evidence="10">The sequence shown here is derived from an EMBL/GenBank/DDBJ whole genome shotgun (WGS) entry which is preliminary data.</text>
</comment>
<gene>
    <name evidence="9" type="primary">bioA</name>
    <name evidence="10" type="ORF">FRUB_10555</name>
</gene>
<comment type="pathway">
    <text evidence="2 9">Cofactor biosynthesis; biotin biosynthesis; 7,8-diaminononanoate from 8-amino-7-oxononanoate (SAM route): step 1/1.</text>
</comment>
<dbReference type="InterPro" id="IPR015422">
    <property type="entry name" value="PyrdxlP-dep_Trfase_small"/>
</dbReference>
<dbReference type="GO" id="GO:0005737">
    <property type="term" value="C:cytoplasm"/>
    <property type="evidence" value="ECO:0007669"/>
    <property type="project" value="UniProtKB-SubCell"/>
</dbReference>
<feature type="binding site" evidence="9">
    <location>
        <position position="450"/>
    </location>
    <ligand>
        <name>pyridoxal 5'-phosphate</name>
        <dbReference type="ChEBI" id="CHEBI:597326"/>
    </ligand>
</feature>
<dbReference type="PROSITE" id="PS00600">
    <property type="entry name" value="AA_TRANSFER_CLASS_3"/>
    <property type="match status" value="1"/>
</dbReference>
<evidence type="ECO:0000313" key="11">
    <source>
        <dbReference type="Proteomes" id="UP000214646"/>
    </source>
</evidence>
<dbReference type="PANTHER" id="PTHR42684:SF3">
    <property type="entry name" value="ADENOSYLMETHIONINE-8-AMINO-7-OXONONANOATE AMINOTRANSFERASE"/>
    <property type="match status" value="1"/>
</dbReference>
<dbReference type="GO" id="GO:0009102">
    <property type="term" value="P:biotin biosynthetic process"/>
    <property type="evidence" value="ECO:0007669"/>
    <property type="project" value="UniProtKB-UniRule"/>
</dbReference>
<dbReference type="NCBIfam" id="TIGR00508">
    <property type="entry name" value="bioA"/>
    <property type="match status" value="1"/>
</dbReference>
<dbReference type="CDD" id="cd03109">
    <property type="entry name" value="DTBS"/>
    <property type="match status" value="1"/>
</dbReference>
<proteinExistence type="inferred from homology"/>
<evidence type="ECO:0000256" key="1">
    <source>
        <dbReference type="ARBA" id="ARBA00001933"/>
    </source>
</evidence>
<keyword evidence="6 9" id="KW-0093">Biotin biosynthesis</keyword>
<evidence type="ECO:0000256" key="8">
    <source>
        <dbReference type="ARBA" id="ARBA00048449"/>
    </source>
</evidence>
<comment type="function">
    <text evidence="9">Catalyzes the transfer of the alpha-amino group from S-adenosyl-L-methionine (SAM) to 7-keto-8-aminopelargonic acid (KAPA) to form 7,8-diaminopelargonic acid (DAPA). It is the only aminotransferase known to utilize SAM as an amino donor.</text>
</comment>
<feature type="binding site" evidence="9">
    <location>
        <position position="512"/>
    </location>
    <ligand>
        <name>substrate</name>
    </ligand>
</feature>
<keyword evidence="7 9" id="KW-0663">Pyridoxal phosphate</keyword>
<protein>
    <recommendedName>
        <fullName evidence="9">Adenosylmethionine-8-amino-7-oxononanoate aminotransferase</fullName>
        <ecNumber evidence="9">2.6.1.62</ecNumber>
    </recommendedName>
    <alternativeName>
        <fullName evidence="9">7,8-diamino-pelargonic acid aminotransferase</fullName>
        <shortName evidence="9">DAPA AT</shortName>
        <shortName evidence="9">DAPA aminotransferase</shortName>
    </alternativeName>
    <alternativeName>
        <fullName evidence="9">7,8-diaminononanoate synthase</fullName>
        <shortName evidence="9">DANS</shortName>
    </alternativeName>
    <alternativeName>
        <fullName evidence="9">Diaminopelargonic acid synthase</fullName>
    </alternativeName>
</protein>
<keyword evidence="4 9" id="KW-0808">Transferase</keyword>
<evidence type="ECO:0000256" key="3">
    <source>
        <dbReference type="ARBA" id="ARBA00022576"/>
    </source>
</evidence>
<dbReference type="InterPro" id="IPR049704">
    <property type="entry name" value="Aminotrans_3_PPA_site"/>
</dbReference>
<dbReference type="GO" id="GO:0030170">
    <property type="term" value="F:pyridoxal phosphate binding"/>
    <property type="evidence" value="ECO:0007669"/>
    <property type="project" value="UniProtKB-UniRule"/>
</dbReference>
<dbReference type="SUPFAM" id="SSF52540">
    <property type="entry name" value="P-loop containing nucleoside triphosphate hydrolases"/>
    <property type="match status" value="1"/>
</dbReference>
<dbReference type="InterPro" id="IPR027417">
    <property type="entry name" value="P-loop_NTPase"/>
</dbReference>
<feature type="site" description="Participates in the substrate recognition with KAPA and in a stacking interaction with the adenine ring of SAM" evidence="9">
    <location>
        <position position="234"/>
    </location>
</feature>
<feature type="binding site" evidence="9">
    <location>
        <position position="601"/>
    </location>
    <ligand>
        <name>substrate</name>
    </ligand>
</feature>
<evidence type="ECO:0000313" key="10">
    <source>
        <dbReference type="EMBL" id="OWK34584.1"/>
    </source>
</evidence>
<dbReference type="InterPro" id="IPR005815">
    <property type="entry name" value="BioA"/>
</dbReference>
<feature type="modified residue" description="N6-(pyridoxal phosphate)lysine" evidence="9">
    <location>
        <position position="478"/>
    </location>
</feature>
<keyword evidence="5 9" id="KW-0949">S-adenosyl-L-methionine</keyword>
<comment type="subunit">
    <text evidence="9">Homodimer.</text>
</comment>
<dbReference type="AlphaFoldDB" id="A0A225D4L1"/>
<feature type="binding site" evidence="9">
    <location>
        <begin position="329"/>
        <end position="330"/>
    </location>
    <ligand>
        <name>pyridoxal 5'-phosphate</name>
        <dbReference type="ChEBI" id="CHEBI:597326"/>
    </ligand>
</feature>
<accession>A0A225D4L1</accession>
<dbReference type="HAMAP" id="MF_00834">
    <property type="entry name" value="BioA"/>
    <property type="match status" value="1"/>
</dbReference>
<dbReference type="InterPro" id="IPR005814">
    <property type="entry name" value="Aminotrans_3"/>
</dbReference>